<accession>A0A6G1HSH1</accession>
<feature type="transmembrane region" description="Helical" evidence="10">
    <location>
        <begin position="585"/>
        <end position="608"/>
    </location>
</feature>
<evidence type="ECO:0000256" key="9">
    <source>
        <dbReference type="SAM" id="MobiDB-lite"/>
    </source>
</evidence>
<evidence type="ECO:0000256" key="3">
    <source>
        <dbReference type="ARBA" id="ARBA00022448"/>
    </source>
</evidence>
<feature type="transmembrane region" description="Helical" evidence="10">
    <location>
        <begin position="402"/>
        <end position="423"/>
    </location>
</feature>
<organism evidence="11 12">
    <name type="scientific">Trichodelitschia bisporula</name>
    <dbReference type="NCBI Taxonomy" id="703511"/>
    <lineage>
        <taxon>Eukaryota</taxon>
        <taxon>Fungi</taxon>
        <taxon>Dikarya</taxon>
        <taxon>Ascomycota</taxon>
        <taxon>Pezizomycotina</taxon>
        <taxon>Dothideomycetes</taxon>
        <taxon>Dothideomycetes incertae sedis</taxon>
        <taxon>Phaeotrichales</taxon>
        <taxon>Phaeotrichaceae</taxon>
        <taxon>Trichodelitschia</taxon>
    </lineage>
</organism>
<comment type="similarity">
    <text evidence="2">Belongs to the oligopeptide OPT transporter family.</text>
</comment>
<keyword evidence="5" id="KW-0571">Peptide transport</keyword>
<feature type="transmembrane region" description="Helical" evidence="10">
    <location>
        <begin position="91"/>
        <end position="111"/>
    </location>
</feature>
<feature type="transmembrane region" description="Helical" evidence="10">
    <location>
        <begin position="481"/>
        <end position="501"/>
    </location>
</feature>
<comment type="subcellular location">
    <subcellularLocation>
        <location evidence="1">Membrane</location>
        <topology evidence="1">Multi-pass membrane protein</topology>
    </subcellularLocation>
</comment>
<keyword evidence="6" id="KW-0653">Protein transport</keyword>
<feature type="region of interest" description="Disordered" evidence="9">
    <location>
        <begin position="1"/>
        <end position="40"/>
    </location>
</feature>
<reference evidence="11" key="1">
    <citation type="journal article" date="2020" name="Stud. Mycol.">
        <title>101 Dothideomycetes genomes: a test case for predicting lifestyles and emergence of pathogens.</title>
        <authorList>
            <person name="Haridas S."/>
            <person name="Albert R."/>
            <person name="Binder M."/>
            <person name="Bloem J."/>
            <person name="Labutti K."/>
            <person name="Salamov A."/>
            <person name="Andreopoulos B."/>
            <person name="Baker S."/>
            <person name="Barry K."/>
            <person name="Bills G."/>
            <person name="Bluhm B."/>
            <person name="Cannon C."/>
            <person name="Castanera R."/>
            <person name="Culley D."/>
            <person name="Daum C."/>
            <person name="Ezra D."/>
            <person name="Gonzalez J."/>
            <person name="Henrissat B."/>
            <person name="Kuo A."/>
            <person name="Liang C."/>
            <person name="Lipzen A."/>
            <person name="Lutzoni F."/>
            <person name="Magnuson J."/>
            <person name="Mondo S."/>
            <person name="Nolan M."/>
            <person name="Ohm R."/>
            <person name="Pangilinan J."/>
            <person name="Park H.-J."/>
            <person name="Ramirez L."/>
            <person name="Alfaro M."/>
            <person name="Sun H."/>
            <person name="Tritt A."/>
            <person name="Yoshinaga Y."/>
            <person name="Zwiers L.-H."/>
            <person name="Turgeon B."/>
            <person name="Goodwin S."/>
            <person name="Spatafora J."/>
            <person name="Crous P."/>
            <person name="Grigoriev I."/>
        </authorList>
    </citation>
    <scope>NUCLEOTIDE SEQUENCE</scope>
    <source>
        <strain evidence="11">CBS 262.69</strain>
    </source>
</reference>
<feature type="transmembrane region" description="Helical" evidence="10">
    <location>
        <begin position="736"/>
        <end position="759"/>
    </location>
</feature>
<dbReference type="PANTHER" id="PTHR22601">
    <property type="entry name" value="ISP4 LIKE PROTEIN"/>
    <property type="match status" value="1"/>
</dbReference>
<dbReference type="Proteomes" id="UP000799640">
    <property type="component" value="Unassembled WGS sequence"/>
</dbReference>
<feature type="transmembrane region" description="Helical" evidence="10">
    <location>
        <begin position="547"/>
        <end position="565"/>
    </location>
</feature>
<name>A0A6G1HSH1_9PEZI</name>
<feature type="transmembrane region" description="Helical" evidence="10">
    <location>
        <begin position="329"/>
        <end position="346"/>
    </location>
</feature>
<dbReference type="AlphaFoldDB" id="A0A6G1HSH1"/>
<feature type="transmembrane region" description="Helical" evidence="10">
    <location>
        <begin position="250"/>
        <end position="281"/>
    </location>
</feature>
<evidence type="ECO:0000313" key="11">
    <source>
        <dbReference type="EMBL" id="KAF2398970.1"/>
    </source>
</evidence>
<feature type="transmembrane region" description="Helical" evidence="10">
    <location>
        <begin position="301"/>
        <end position="322"/>
    </location>
</feature>
<evidence type="ECO:0000313" key="12">
    <source>
        <dbReference type="Proteomes" id="UP000799640"/>
    </source>
</evidence>
<dbReference type="GO" id="GO:0015031">
    <property type="term" value="P:protein transport"/>
    <property type="evidence" value="ECO:0007669"/>
    <property type="project" value="UniProtKB-KW"/>
</dbReference>
<feature type="transmembrane region" description="Helical" evidence="10">
    <location>
        <begin position="117"/>
        <end position="138"/>
    </location>
</feature>
<keyword evidence="3" id="KW-0813">Transport</keyword>
<evidence type="ECO:0000256" key="6">
    <source>
        <dbReference type="ARBA" id="ARBA00022927"/>
    </source>
</evidence>
<dbReference type="GO" id="GO:0016020">
    <property type="term" value="C:membrane"/>
    <property type="evidence" value="ECO:0007669"/>
    <property type="project" value="UniProtKB-SubCell"/>
</dbReference>
<evidence type="ECO:0000256" key="8">
    <source>
        <dbReference type="ARBA" id="ARBA00023136"/>
    </source>
</evidence>
<dbReference type="GO" id="GO:0035673">
    <property type="term" value="F:oligopeptide transmembrane transporter activity"/>
    <property type="evidence" value="ECO:0007669"/>
    <property type="project" value="InterPro"/>
</dbReference>
<keyword evidence="8 10" id="KW-0472">Membrane</keyword>
<evidence type="ECO:0000256" key="1">
    <source>
        <dbReference type="ARBA" id="ARBA00004141"/>
    </source>
</evidence>
<evidence type="ECO:0000256" key="2">
    <source>
        <dbReference type="ARBA" id="ARBA00008807"/>
    </source>
</evidence>
<feature type="transmembrane region" description="Helical" evidence="10">
    <location>
        <begin position="192"/>
        <end position="212"/>
    </location>
</feature>
<dbReference type="InterPro" id="IPR004648">
    <property type="entry name" value="Oligpept_transpt"/>
</dbReference>
<dbReference type="OrthoDB" id="9986677at2759"/>
<dbReference type="Pfam" id="PF03169">
    <property type="entry name" value="OPT"/>
    <property type="match status" value="1"/>
</dbReference>
<evidence type="ECO:0000256" key="4">
    <source>
        <dbReference type="ARBA" id="ARBA00022692"/>
    </source>
</evidence>
<keyword evidence="4 10" id="KW-0812">Transmembrane</keyword>
<feature type="transmembrane region" description="Helical" evidence="10">
    <location>
        <begin position="698"/>
        <end position="724"/>
    </location>
</feature>
<feature type="transmembrane region" description="Helical" evidence="10">
    <location>
        <begin position="159"/>
        <end position="180"/>
    </location>
</feature>
<evidence type="ECO:0000256" key="10">
    <source>
        <dbReference type="SAM" id="Phobius"/>
    </source>
</evidence>
<keyword evidence="7 10" id="KW-1133">Transmembrane helix</keyword>
<protein>
    <submittedName>
        <fullName evidence="11">Oligopeptide transporter</fullName>
    </submittedName>
</protein>
<keyword evidence="12" id="KW-1185">Reference proteome</keyword>
<dbReference type="NCBIfam" id="TIGR00728">
    <property type="entry name" value="OPT_sfam"/>
    <property type="match status" value="1"/>
</dbReference>
<dbReference type="EMBL" id="ML996698">
    <property type="protein sequence ID" value="KAF2398970.1"/>
    <property type="molecule type" value="Genomic_DNA"/>
</dbReference>
<feature type="transmembrane region" description="Helical" evidence="10">
    <location>
        <begin position="507"/>
        <end position="535"/>
    </location>
</feature>
<sequence length="796" mass="89566">MAVSKNAPERDDGYTTARENALRDEEKFPGVGYTGTGTTDGTLEEKKFTTVTTYSDESDHFVAPPETAEELVNEVLKAEDDPTINPWTFRVWFLGMGLSTFGGTLGTIYYFKPQTISVSTVFLAVISYCLGELMAFLIPRKGLIGRWFNPHPFNNKEHAAIVIMASTAANAPLAIEVLSVQKLYYDKIPHPLVGIFLIFASQCLGYGVAGVLRQTLVYPTKMFYPSLLPLNSLIESLHGDRDATKKKMRVFYIGFTVLFFWEFFPEYIMPVLTGISIFCLAKRDSMVFTRLFGGSNGNEGLGFLSICLDWQYVGSAGMWLPFQTICNNLVGYMLCIFTFTAVYYSNLWNARDFPFLGQLLFTDKSNGTTYVQFNQSAILDSNYRVDHALLEKQGLPYFSPTYLVYILSTNMAITATCIHLLLWNYNDIKSGWAFASPANIKRVVSSGGWKFWQSGDTRPTAEQEPDPHYKLSLAYRDAPNWWYGCVLLLSVTVGLITNHYAHSTLPWWGFFIAAALSSICILFFGAQIAITGFGFGVQPVIQMIGGYLHPGMPVANMYFVLFGYNSVSQGTLLLRDLKFAQYAHLSPRCTFVMQMVGTIVGSIFSYIIMSSITTNQREILLSVEGTNVWSGQVVQSYNSQAIAWGGLAKELFSVGGRYQWVTLAFIIGFFVPLPFWLLHRRWPKLRLDYWNTAIISYFIGWLCVGINSSILSYFIIGFFSQLYLRKKHPRWFVKYNYILSAAMDGGTQVLVFILTFAVFGGGGKEVPFPAYWGNNYQKGNYDYCMKDPATKKSATA</sequence>
<evidence type="ECO:0000256" key="7">
    <source>
        <dbReference type="ARBA" id="ARBA00022989"/>
    </source>
</evidence>
<proteinExistence type="inferred from homology"/>
<evidence type="ECO:0000256" key="5">
    <source>
        <dbReference type="ARBA" id="ARBA00022856"/>
    </source>
</evidence>
<dbReference type="InterPro" id="IPR004813">
    <property type="entry name" value="OPT"/>
</dbReference>
<gene>
    <name evidence="11" type="ORF">EJ06DRAFT_538470</name>
</gene>
<feature type="transmembrane region" description="Helical" evidence="10">
    <location>
        <begin position="658"/>
        <end position="678"/>
    </location>
</feature>